<feature type="transmembrane region" description="Helical" evidence="1">
    <location>
        <begin position="111"/>
        <end position="133"/>
    </location>
</feature>
<name>A0ABR2X6C0_9PEZI</name>
<protein>
    <submittedName>
        <fullName evidence="2">Uncharacterized protein</fullName>
    </submittedName>
</protein>
<feature type="transmembrane region" description="Helical" evidence="1">
    <location>
        <begin position="631"/>
        <end position="657"/>
    </location>
</feature>
<proteinExistence type="predicted"/>
<evidence type="ECO:0000256" key="1">
    <source>
        <dbReference type="SAM" id="Phobius"/>
    </source>
</evidence>
<sequence length="726" mass="79604">MGKQSSHVVLRQVPELPQESISASFDMSRATDTSVRSAATTQSTFRPLRKALGNYGSFVIMGGTITTLGVMGFLVFLWTGEGPDEGQSALSSWRFIILEQWITQAITLTSLVLQITSAAQASVCTGLVAAMVLERHVISNHNFDGNTTLTFRRHGVPLSRLAEYSLIRSINDGPLRLSWLLLSSWRRSLALQTFLATFLLLGSIAVQFTSTILVSDLSPRAIVGNARNDSRGVSASLDALNQFHLVNQYFLSPTFVPFGEVPGLDALPSATGISDTGIVRRINPLVPQANRTNLRQYEGRSFVFNSRVVCVHPSIDDISLETRPLDNPSFDLSFLPYLSGSISYDQTFKDAGMDFPLSCSETSCFPAAFNCSVGVRVGIEERLSVMGCVPDGRNAPIPGFNSTITSDPIANTSEVFLFIQSNINFNTTFGNATFHSPRNTSTNEEWTTYKYNNGVALDVSLCFQQLHYDRAHVRLSRDHDVADPTVQWNANASTWDISQVQKLFGAFNKTSAGDSQWESFEVQEISNSTRSSTTHYLTDVMITDSYNSFESPNVSILLSPYGGGSADIVPHVAYQALFADVLAETNRPAIAFQNLITSLSGSIINSILSQLDIMEEITSLSSTSLQAPRRLLGLVIVLVISVINLATVTLIVSLYLVRTEHTSAGNYWHAIAQVASDITQPILHRSTQATDDEVKHMLGDYDIEVKLERRDFNGGVKVVRCQDGAR</sequence>
<dbReference type="EMBL" id="JARVKM010000251">
    <property type="protein sequence ID" value="KAK9769162.1"/>
    <property type="molecule type" value="Genomic_DNA"/>
</dbReference>
<keyword evidence="3" id="KW-1185">Reference proteome</keyword>
<feature type="transmembrane region" description="Helical" evidence="1">
    <location>
        <begin position="189"/>
        <end position="208"/>
    </location>
</feature>
<evidence type="ECO:0000313" key="2">
    <source>
        <dbReference type="EMBL" id="KAK9769162.1"/>
    </source>
</evidence>
<keyword evidence="1" id="KW-1133">Transmembrane helix</keyword>
<keyword evidence="1" id="KW-0812">Transmembrane</keyword>
<reference evidence="2 3" key="1">
    <citation type="submission" date="2024-02" db="EMBL/GenBank/DDBJ databases">
        <title>First draft genome assembly of two strains of Seiridium cardinale.</title>
        <authorList>
            <person name="Emiliani G."/>
            <person name="Scali E."/>
        </authorList>
    </citation>
    <scope>NUCLEOTIDE SEQUENCE [LARGE SCALE GENOMIC DNA]</scope>
    <source>
        <strain evidence="2 3">BM-138-000479</strain>
    </source>
</reference>
<gene>
    <name evidence="2" type="ORF">SCAR479_02406</name>
</gene>
<feature type="transmembrane region" description="Helical" evidence="1">
    <location>
        <begin position="55"/>
        <end position="78"/>
    </location>
</feature>
<organism evidence="2 3">
    <name type="scientific">Seiridium cardinale</name>
    <dbReference type="NCBI Taxonomy" id="138064"/>
    <lineage>
        <taxon>Eukaryota</taxon>
        <taxon>Fungi</taxon>
        <taxon>Dikarya</taxon>
        <taxon>Ascomycota</taxon>
        <taxon>Pezizomycotina</taxon>
        <taxon>Sordariomycetes</taxon>
        <taxon>Xylariomycetidae</taxon>
        <taxon>Amphisphaeriales</taxon>
        <taxon>Sporocadaceae</taxon>
        <taxon>Seiridium</taxon>
    </lineage>
</organism>
<dbReference type="Proteomes" id="UP001465668">
    <property type="component" value="Unassembled WGS sequence"/>
</dbReference>
<comment type="caution">
    <text evidence="2">The sequence shown here is derived from an EMBL/GenBank/DDBJ whole genome shotgun (WGS) entry which is preliminary data.</text>
</comment>
<keyword evidence="1" id="KW-0472">Membrane</keyword>
<evidence type="ECO:0000313" key="3">
    <source>
        <dbReference type="Proteomes" id="UP001465668"/>
    </source>
</evidence>
<accession>A0ABR2X6C0</accession>